<dbReference type="Pfam" id="PF23622">
    <property type="entry name" value="LRR_At1g61320_AtMIF1"/>
    <property type="match status" value="1"/>
</dbReference>
<feature type="domain" description="F-box" evidence="1">
    <location>
        <begin position="6"/>
        <end position="42"/>
    </location>
</feature>
<dbReference type="SUPFAM" id="SSF81383">
    <property type="entry name" value="F-box domain"/>
    <property type="match status" value="1"/>
</dbReference>
<dbReference type="SUPFAM" id="SSF52047">
    <property type="entry name" value="RNI-like"/>
    <property type="match status" value="1"/>
</dbReference>
<dbReference type="PANTHER" id="PTHR34145">
    <property type="entry name" value="OS02G0105600 PROTEIN"/>
    <property type="match status" value="1"/>
</dbReference>
<accession>A0A438EVY9</accession>
<dbReference type="EMBL" id="QGNW01001177">
    <property type="protein sequence ID" value="RVW51856.1"/>
    <property type="molecule type" value="Genomic_DNA"/>
</dbReference>
<dbReference type="Gene3D" id="1.20.1280.50">
    <property type="match status" value="1"/>
</dbReference>
<dbReference type="InterPro" id="IPR036047">
    <property type="entry name" value="F-box-like_dom_sf"/>
</dbReference>
<dbReference type="Gene3D" id="3.80.10.10">
    <property type="entry name" value="Ribonuclease Inhibitor"/>
    <property type="match status" value="1"/>
</dbReference>
<dbReference type="InterPro" id="IPR055357">
    <property type="entry name" value="LRR_At1g61320_AtMIF1"/>
</dbReference>
<dbReference type="PANTHER" id="PTHR34145:SF28">
    <property type="entry name" value="F-BOX DOMAIN-CONTAINING PROTEIN"/>
    <property type="match status" value="1"/>
</dbReference>
<dbReference type="InterPro" id="IPR032675">
    <property type="entry name" value="LRR_dom_sf"/>
</dbReference>
<evidence type="ECO:0000313" key="3">
    <source>
        <dbReference type="Proteomes" id="UP000288805"/>
    </source>
</evidence>
<name>A0A438EVY9_VITVI</name>
<reference evidence="2 3" key="1">
    <citation type="journal article" date="2018" name="PLoS Genet.">
        <title>Population sequencing reveals clonal diversity and ancestral inbreeding in the grapevine cultivar Chardonnay.</title>
        <authorList>
            <person name="Roach M.J."/>
            <person name="Johnson D.L."/>
            <person name="Bohlmann J."/>
            <person name="van Vuuren H.J."/>
            <person name="Jones S.J."/>
            <person name="Pretorius I.S."/>
            <person name="Schmidt S.A."/>
            <person name="Borneman A.R."/>
        </authorList>
    </citation>
    <scope>NUCLEOTIDE SEQUENCE [LARGE SCALE GENOMIC DNA]</scope>
    <source>
        <strain evidence="3">cv. Chardonnay</strain>
        <tissue evidence="2">Leaf</tissue>
    </source>
</reference>
<proteinExistence type="predicted"/>
<evidence type="ECO:0000313" key="2">
    <source>
        <dbReference type="EMBL" id="RVW51856.1"/>
    </source>
</evidence>
<dbReference type="PROSITE" id="PS50181">
    <property type="entry name" value="FBOX"/>
    <property type="match status" value="1"/>
</dbReference>
<evidence type="ECO:0000259" key="1">
    <source>
        <dbReference type="PROSITE" id="PS50181"/>
    </source>
</evidence>
<organism evidence="2 3">
    <name type="scientific">Vitis vinifera</name>
    <name type="common">Grape</name>
    <dbReference type="NCBI Taxonomy" id="29760"/>
    <lineage>
        <taxon>Eukaryota</taxon>
        <taxon>Viridiplantae</taxon>
        <taxon>Streptophyta</taxon>
        <taxon>Embryophyta</taxon>
        <taxon>Tracheophyta</taxon>
        <taxon>Spermatophyta</taxon>
        <taxon>Magnoliopsida</taxon>
        <taxon>eudicotyledons</taxon>
        <taxon>Gunneridae</taxon>
        <taxon>Pentapetalae</taxon>
        <taxon>rosids</taxon>
        <taxon>Vitales</taxon>
        <taxon>Vitaceae</taxon>
        <taxon>Viteae</taxon>
        <taxon>Vitis</taxon>
    </lineage>
</organism>
<sequence length="440" mass="49844">MAEEQIDRISQLPDDILRSILSLLPTRDLARTNLVLKAWRKLFAFSSLPILMFKSSDFLVAPRKDTDVSSFINAIDSYLKLRQKDANLSTLRKLYLGEIQCDEQPIQKLISSCPLIDCLRIESCHGLQKLHVSGLANLRRLEVLRCYELKRIEINAPSLQYLMCTQLQRIEISHHQLKRLDFKVTEKQSKAKLKIDTPNLQSFKYHGHRMPLASCGPRIFDSLNAVNKIRKKTLSATPYFGKGDLRKTGSGSGVRLLIGKRLNPELQQRELFQTSLLSDNKSAHVSLYSSVTSFDADSMEFMKRSSVTDPVALAPAVIRIQSLHFNLYLALRAWQLPETKILIDKDSNLATLPFLPSFAEYLQLISTAFRLKPHLSSAGIPFINRIIGLESIKLSNLEVKVTLKPTDSEMLPLLLPGLENEVSKEAMHASTWSCMYDFCA</sequence>
<dbReference type="AlphaFoldDB" id="A0A438EVY9"/>
<dbReference type="InterPro" id="IPR053772">
    <property type="entry name" value="At1g61320/At1g61330-like"/>
</dbReference>
<dbReference type="Pfam" id="PF12937">
    <property type="entry name" value="F-box-like"/>
    <property type="match status" value="1"/>
</dbReference>
<protein>
    <recommendedName>
        <fullName evidence="1">F-box domain-containing protein</fullName>
    </recommendedName>
</protein>
<comment type="caution">
    <text evidence="2">The sequence shown here is derived from an EMBL/GenBank/DDBJ whole genome shotgun (WGS) entry which is preliminary data.</text>
</comment>
<gene>
    <name evidence="2" type="ORF">CK203_099530</name>
</gene>
<dbReference type="InterPro" id="IPR001810">
    <property type="entry name" value="F-box_dom"/>
</dbReference>
<dbReference type="Proteomes" id="UP000288805">
    <property type="component" value="Unassembled WGS sequence"/>
</dbReference>